<dbReference type="PANTHER" id="PTHR37827">
    <property type="entry name" value="TUDOR DOMAIN-CONTAINING PROTEIN"/>
    <property type="match status" value="1"/>
</dbReference>
<accession>A0ABX1TIV2</accession>
<sequence>MIGFRRIPPKPPGCELCGRLMSALTRHHLIPRTRHRKKRTQRLFEREEARTLILWICRPCHDHIHGVLSEKEMAAGYHSREALLAHPAIRRFAAWIGTKPAGFMPVGRSPKR</sequence>
<dbReference type="Proteomes" id="UP000760480">
    <property type="component" value="Unassembled WGS sequence"/>
</dbReference>
<evidence type="ECO:0000313" key="1">
    <source>
        <dbReference type="EMBL" id="NMQ19315.1"/>
    </source>
</evidence>
<reference evidence="1 2" key="1">
    <citation type="submission" date="2019-03" db="EMBL/GenBank/DDBJ databases">
        <title>Metabolic reconstructions from genomes of highly enriched 'Candidatus Accumulibacter' and 'Candidatus Competibacter' bioreactor populations.</title>
        <authorList>
            <person name="Annavajhala M.K."/>
            <person name="Welles L."/>
            <person name="Abbas B."/>
            <person name="Sorokin D."/>
            <person name="Park H."/>
            <person name="Van Loosdrecht M."/>
            <person name="Chandran K."/>
        </authorList>
    </citation>
    <scope>NUCLEOTIDE SEQUENCE [LARGE SCALE GENOMIC DNA]</scope>
    <source>
        <strain evidence="1 2">SBR_G</strain>
    </source>
</reference>
<evidence type="ECO:0000313" key="2">
    <source>
        <dbReference type="Proteomes" id="UP000760480"/>
    </source>
</evidence>
<proteinExistence type="predicted"/>
<evidence type="ECO:0008006" key="3">
    <source>
        <dbReference type="Google" id="ProtNLM"/>
    </source>
</evidence>
<name>A0ABX1TIV2_9GAMM</name>
<dbReference type="EMBL" id="SPMZ01000024">
    <property type="protein sequence ID" value="NMQ19315.1"/>
    <property type="molecule type" value="Genomic_DNA"/>
</dbReference>
<organism evidence="1 2">
    <name type="scientific">Candidatus Competibacter phosphatis</name>
    <dbReference type="NCBI Taxonomy" id="221280"/>
    <lineage>
        <taxon>Bacteria</taxon>
        <taxon>Pseudomonadati</taxon>
        <taxon>Pseudomonadota</taxon>
        <taxon>Gammaproteobacteria</taxon>
        <taxon>Candidatus Competibacteraceae</taxon>
        <taxon>Candidatus Competibacter</taxon>
    </lineage>
</organism>
<dbReference type="PANTHER" id="PTHR37827:SF1">
    <property type="entry name" value="HNH DOMAIN-CONTAINING PROTEIN"/>
    <property type="match status" value="1"/>
</dbReference>
<gene>
    <name evidence="1" type="ORF">E4P82_09005</name>
</gene>
<dbReference type="RefSeq" id="WP_169248578.1">
    <property type="nucleotide sequence ID" value="NZ_SPMZ01000024.1"/>
</dbReference>
<protein>
    <recommendedName>
        <fullName evidence="3">HNH endonuclease</fullName>
    </recommendedName>
</protein>
<keyword evidence="2" id="KW-1185">Reference proteome</keyword>
<comment type="caution">
    <text evidence="1">The sequence shown here is derived from an EMBL/GenBank/DDBJ whole genome shotgun (WGS) entry which is preliminary data.</text>
</comment>